<keyword evidence="2" id="KW-0333">Golgi apparatus</keyword>
<evidence type="ECO:0000259" key="6">
    <source>
        <dbReference type="Pfam" id="PF04871"/>
    </source>
</evidence>
<dbReference type="AlphaFoldDB" id="A0A1E3HAN2"/>
<organism evidence="7 8">
    <name type="scientific">Cryptococcus amylolentus CBS 6039</name>
    <dbReference type="NCBI Taxonomy" id="1295533"/>
    <lineage>
        <taxon>Eukaryota</taxon>
        <taxon>Fungi</taxon>
        <taxon>Dikarya</taxon>
        <taxon>Basidiomycota</taxon>
        <taxon>Agaricomycotina</taxon>
        <taxon>Tremellomycetes</taxon>
        <taxon>Tremellales</taxon>
        <taxon>Cryptococcaceae</taxon>
        <taxon>Cryptococcus</taxon>
    </lineage>
</organism>
<feature type="compositionally biased region" description="Basic and acidic residues" evidence="4">
    <location>
        <begin position="913"/>
        <end position="986"/>
    </location>
</feature>
<reference evidence="7 8" key="1">
    <citation type="submission" date="2016-06" db="EMBL/GenBank/DDBJ databases">
        <title>Evolution of pathogenesis and genome organization in the Tremellales.</title>
        <authorList>
            <person name="Cuomo C."/>
            <person name="Litvintseva A."/>
            <person name="Heitman J."/>
            <person name="Chen Y."/>
            <person name="Sun S."/>
            <person name="Springer D."/>
            <person name="Dromer F."/>
            <person name="Young S."/>
            <person name="Zeng Q."/>
            <person name="Chapman S."/>
            <person name="Gujja S."/>
            <person name="Saif S."/>
            <person name="Birren B."/>
        </authorList>
    </citation>
    <scope>NUCLEOTIDE SEQUENCE [LARGE SCALE GENOMIC DNA]</scope>
    <source>
        <strain evidence="7 8">CBS 6039</strain>
    </source>
</reference>
<feature type="compositionally biased region" description="Acidic residues" evidence="4">
    <location>
        <begin position="1067"/>
        <end position="1078"/>
    </location>
</feature>
<dbReference type="SUPFAM" id="SSF48371">
    <property type="entry name" value="ARM repeat"/>
    <property type="match status" value="1"/>
</dbReference>
<feature type="region of interest" description="Disordered" evidence="4">
    <location>
        <begin position="889"/>
        <end position="1011"/>
    </location>
</feature>
<dbReference type="Pfam" id="PF04871">
    <property type="entry name" value="Uso1_p115_C"/>
    <property type="match status" value="1"/>
</dbReference>
<dbReference type="GO" id="GO:0006888">
    <property type="term" value="P:endoplasmic reticulum to Golgi vesicle-mediated transport"/>
    <property type="evidence" value="ECO:0007669"/>
    <property type="project" value="TreeGrafter"/>
</dbReference>
<accession>A0A1E3HAN2</accession>
<dbReference type="GO" id="GO:0048211">
    <property type="term" value="P:Golgi vesicle docking"/>
    <property type="evidence" value="ECO:0007669"/>
    <property type="project" value="TreeGrafter"/>
</dbReference>
<dbReference type="GO" id="GO:0006886">
    <property type="term" value="P:intracellular protein transport"/>
    <property type="evidence" value="ECO:0007669"/>
    <property type="project" value="InterPro"/>
</dbReference>
<dbReference type="EMBL" id="AWGJ01000014">
    <property type="protein sequence ID" value="ODN72826.1"/>
    <property type="molecule type" value="Genomic_DNA"/>
</dbReference>
<evidence type="ECO:0000259" key="5">
    <source>
        <dbReference type="Pfam" id="PF04869"/>
    </source>
</evidence>
<dbReference type="InterPro" id="IPR011989">
    <property type="entry name" value="ARM-like"/>
</dbReference>
<evidence type="ECO:0000313" key="7">
    <source>
        <dbReference type="EMBL" id="ODN72826.1"/>
    </source>
</evidence>
<dbReference type="FunFam" id="1.25.10.10:FF:000296">
    <property type="entry name" value="Related to transport protein USO1"/>
    <property type="match status" value="1"/>
</dbReference>
<dbReference type="STRING" id="1295533.A0A1E3HAN2"/>
<evidence type="ECO:0000256" key="2">
    <source>
        <dbReference type="ARBA" id="ARBA00023034"/>
    </source>
</evidence>
<dbReference type="GO" id="GO:0048280">
    <property type="term" value="P:vesicle fusion with Golgi apparatus"/>
    <property type="evidence" value="ECO:0007669"/>
    <property type="project" value="InterPro"/>
</dbReference>
<dbReference type="GO" id="GO:0005783">
    <property type="term" value="C:endoplasmic reticulum"/>
    <property type="evidence" value="ECO:0007669"/>
    <property type="project" value="TreeGrafter"/>
</dbReference>
<dbReference type="RefSeq" id="XP_018988767.1">
    <property type="nucleotide sequence ID" value="XM_019143104.1"/>
</dbReference>
<dbReference type="InterPro" id="IPR006955">
    <property type="entry name" value="Uso1_p115_C"/>
</dbReference>
<feature type="compositionally biased region" description="Low complexity" evidence="4">
    <location>
        <begin position="987"/>
        <end position="999"/>
    </location>
</feature>
<sequence length="1078" mass="117527">MNTNQLGSMFSTRLSSAYNQLRGDLGAPQTATETIEKLVDRIQTSAAVEDRRTAVLGLKGLSRDWKEDVGRNALPSLIAVLEHDAPFDVEIAKATLETLMQLCETAEKPAKDDLGLFFTDAFLEDPKPAHTLINLISSSSSFYPRFLSIQFLSQLLASRSQVAQSYIMSAPPPGIDGILAVLDTSTGPTMAGGASEMLRNEALLLFPAMLSGNQDLQKIVAFSGAFEKLFQIIDSEGGVDGGIVVQDALAAVGYLLRFNVSNQNYFRELTLIPQIPHILGFPSPLGKDEATPEEFALQYWPDQKVDNTSLVLGLVRMLVGGPGGGNQNAMVASGVTRCLLELSLASNAPASIKSQCLSTLTPILTSSPINQDLLASLQVSPLLAIPADEVNPNGGFVRVPPKPAVVALVESVVEGDPSSGGRSLRSRSAGVNMFEAYLSGNDDARIGLLSSLLDPTADGQSPDQPSASSLILTGLLELPHASLSPEFDPYRPLFSCLLLSHLIRNSEHAKKLARDVTFPSGDSDSAVDTDDDKVSLIQLVVGNLLLASREQTECVNKAAKEGASDGLKEEEEWTRVIVGYLMLLCTWLWDSPKSVKEFLSESNNLQALIQPITQNTSIDLLIQGLSAFLLGVCYEFNREPGEITRATLHPILHSRIGPDQFVSRMARLREDVRFRAVQPLDFELDEQVAQQQSHQGEEEADEDVEVWFDWAFVDFWKNHYYTIQRSIAIDPDAVRGSNTPDDTETTAIILSLRSKLKTQTDEVASLTSKLDSIHAEHKTSQDALTQQTSELSEQVKTLTAQLEESKALVEALESELAGLREAFAKSEETAAGAETTSKELGNLKGEFEKVKADYEKASSELQLARMSAKGRETKMKDLEGKVKKLEEEVAVAKASPAPATTPSDPAPSTGKQAEAEEALKKKEEEIAKREEEWKLKEAEYQEKLKQEEVRVKELEESAKASAEKTTAGEDKTATLESKIKELEEKLAAAPAAAAAAEPAQGGSNKQAKKRAVELDAKVKELEASLAEEKTRREEEAKEHEDLLVLLDELTGKRVRDKEVMKEKGIEVSEDEEEGDDEE</sequence>
<gene>
    <name evidence="7" type="ORF">L202_08259</name>
</gene>
<proteinExistence type="predicted"/>
<dbReference type="GO" id="GO:0012507">
    <property type="term" value="C:ER to Golgi transport vesicle membrane"/>
    <property type="evidence" value="ECO:0007669"/>
    <property type="project" value="TreeGrafter"/>
</dbReference>
<feature type="compositionally biased region" description="Low complexity" evidence="4">
    <location>
        <begin position="891"/>
        <end position="912"/>
    </location>
</feature>
<keyword evidence="3" id="KW-0175">Coiled coil</keyword>
<evidence type="ECO:0000256" key="4">
    <source>
        <dbReference type="SAM" id="MobiDB-lite"/>
    </source>
</evidence>
<dbReference type="OrthoDB" id="198977at2759"/>
<dbReference type="InterPro" id="IPR024095">
    <property type="entry name" value="Vesicle_P115"/>
</dbReference>
<comment type="subcellular location">
    <subcellularLocation>
        <location evidence="1">Golgi apparatus</location>
    </subcellularLocation>
</comment>
<protein>
    <submittedName>
        <fullName evidence="7">Uncharacterized protein</fullName>
    </submittedName>
</protein>
<dbReference type="Proteomes" id="UP000094065">
    <property type="component" value="Unassembled WGS sequence"/>
</dbReference>
<evidence type="ECO:0000256" key="1">
    <source>
        <dbReference type="ARBA" id="ARBA00004555"/>
    </source>
</evidence>
<evidence type="ECO:0000256" key="3">
    <source>
        <dbReference type="ARBA" id="ARBA00023054"/>
    </source>
</evidence>
<dbReference type="InterPro" id="IPR006953">
    <property type="entry name" value="Vesicle_Uso1_P115_head"/>
</dbReference>
<dbReference type="InterPro" id="IPR016024">
    <property type="entry name" value="ARM-type_fold"/>
</dbReference>
<dbReference type="Pfam" id="PF04869">
    <property type="entry name" value="Uso1_p115_head"/>
    <property type="match status" value="1"/>
</dbReference>
<dbReference type="GeneID" id="30159568"/>
<comment type="caution">
    <text evidence="7">The sequence shown here is derived from an EMBL/GenBank/DDBJ whole genome shotgun (WGS) entry which is preliminary data.</text>
</comment>
<dbReference type="GO" id="GO:0005795">
    <property type="term" value="C:Golgi stack"/>
    <property type="evidence" value="ECO:0007669"/>
    <property type="project" value="TreeGrafter"/>
</dbReference>
<feature type="domain" description="Vesicle tethering protein Uso1/P115-like head" evidence="5">
    <location>
        <begin position="370"/>
        <end position="727"/>
    </location>
</feature>
<dbReference type="Gene3D" id="1.10.287.1490">
    <property type="match status" value="1"/>
</dbReference>
<evidence type="ECO:0000313" key="8">
    <source>
        <dbReference type="Proteomes" id="UP000094065"/>
    </source>
</evidence>
<name>A0A1E3HAN2_9TREE</name>
<keyword evidence="8" id="KW-1185">Reference proteome</keyword>
<dbReference type="Gene3D" id="1.25.10.10">
    <property type="entry name" value="Leucine-rich Repeat Variant"/>
    <property type="match status" value="1"/>
</dbReference>
<feature type="domain" description="Uso1/p115-like vesicle tethering protein C-terminal" evidence="6">
    <location>
        <begin position="964"/>
        <end position="1078"/>
    </location>
</feature>
<dbReference type="PANTHER" id="PTHR10013:SF0">
    <property type="entry name" value="GENERAL VESICULAR TRANSPORT FACTOR P115"/>
    <property type="match status" value="1"/>
</dbReference>
<dbReference type="PANTHER" id="PTHR10013">
    <property type="entry name" value="GENERAL VESICULAR TRANSPORT FACTOR P115"/>
    <property type="match status" value="1"/>
</dbReference>
<feature type="region of interest" description="Disordered" evidence="4">
    <location>
        <begin position="1058"/>
        <end position="1078"/>
    </location>
</feature>
<dbReference type="GO" id="GO:0000139">
    <property type="term" value="C:Golgi membrane"/>
    <property type="evidence" value="ECO:0007669"/>
    <property type="project" value="InterPro"/>
</dbReference>